<dbReference type="KEGG" id="vg:18266116"/>
<organism evidence="1 2">
    <name type="scientific">Pithovirus sibericum</name>
    <dbReference type="NCBI Taxonomy" id="1450746"/>
    <lineage>
        <taxon>Viruses</taxon>
        <taxon>Pithoviruses</taxon>
        <taxon>Orthopithovirinae</taxon>
        <taxon>Alphapithovirus</taxon>
        <taxon>Alphapithovirus sibericum</taxon>
    </lineage>
</organism>
<evidence type="ECO:0000313" key="2">
    <source>
        <dbReference type="Proteomes" id="UP000202176"/>
    </source>
</evidence>
<dbReference type="GeneID" id="18266116"/>
<dbReference type="InterPro" id="IPR043911">
    <property type="entry name" value="DUF5766"/>
</dbReference>
<name>W5SA82_9VIRU</name>
<protein>
    <submittedName>
        <fullName evidence="1">Uncharacterized protein</fullName>
    </submittedName>
</protein>
<evidence type="ECO:0000313" key="1">
    <source>
        <dbReference type="EMBL" id="AHH01655.1"/>
    </source>
</evidence>
<reference evidence="1 2" key="1">
    <citation type="journal article" date="2014" name="Proc. Natl. Acad. Sci. U.S.A.">
        <title>Thirty-thousand-year-old distant relative of giant icosahedral DNA viruses with a pandoravirus morphology.</title>
        <authorList>
            <person name="Legendre M."/>
            <person name="Bartoli J."/>
            <person name="Shmakova L."/>
            <person name="Jeudy S."/>
            <person name="Labadie K."/>
            <person name="Adrait A."/>
            <person name="Lescot M."/>
            <person name="Poirot O."/>
            <person name="Bertaux L."/>
            <person name="Bruley C."/>
            <person name="Coute Y."/>
            <person name="Rivkina E."/>
            <person name="Abergel C."/>
            <person name="Claverie J.M."/>
        </authorList>
    </citation>
    <scope>NUCLEOTIDE SEQUENCE [LARGE SCALE GENOMIC DNA]</scope>
    <source>
        <strain evidence="1">P1084-T</strain>
    </source>
</reference>
<proteinExistence type="predicted"/>
<keyword evidence="2" id="KW-1185">Reference proteome</keyword>
<dbReference type="Pfam" id="PF19070">
    <property type="entry name" value="DUF5766"/>
    <property type="match status" value="1"/>
</dbReference>
<dbReference type="EMBL" id="KF740664">
    <property type="protein sequence ID" value="AHH01655.1"/>
    <property type="molecule type" value="Genomic_DNA"/>
</dbReference>
<sequence length="102" mass="12176">MSLKVKDIEGELYFILKLNDEAKIRMHFPSINLKWKKLLQSIEENFDYRIRFQQGYWQSYIEHSNGGVDFSIKKNDLNHEEICVSIKASKCIEALKFFTERV</sequence>
<accession>W5SA82</accession>
<dbReference type="RefSeq" id="YP_009000990.1">
    <property type="nucleotide sequence ID" value="NC_023423.1"/>
</dbReference>
<gene>
    <name evidence="1" type="ORF">pv_88</name>
</gene>
<dbReference type="Proteomes" id="UP000202176">
    <property type="component" value="Segment"/>
</dbReference>